<proteinExistence type="predicted"/>
<dbReference type="Proteomes" id="UP000662857">
    <property type="component" value="Chromosome"/>
</dbReference>
<dbReference type="PANTHER" id="PTHR33993:SF14">
    <property type="entry name" value="GB|AAF24581.1"/>
    <property type="match status" value="1"/>
</dbReference>
<gene>
    <name evidence="2" type="ORF">JQS43_16565</name>
</gene>
<evidence type="ECO:0000313" key="3">
    <source>
        <dbReference type="Proteomes" id="UP000662857"/>
    </source>
</evidence>
<protein>
    <submittedName>
        <fullName evidence="2">VOC family protein</fullName>
    </submittedName>
</protein>
<dbReference type="AlphaFoldDB" id="A0A895YAB0"/>
<organism evidence="2 3">
    <name type="scientific">Natronosporangium hydrolyticum</name>
    <dbReference type="NCBI Taxonomy" id="2811111"/>
    <lineage>
        <taxon>Bacteria</taxon>
        <taxon>Bacillati</taxon>
        <taxon>Actinomycetota</taxon>
        <taxon>Actinomycetes</taxon>
        <taxon>Micromonosporales</taxon>
        <taxon>Micromonosporaceae</taxon>
        <taxon>Natronosporangium</taxon>
    </lineage>
</organism>
<feature type="domain" description="VOC" evidence="1">
    <location>
        <begin position="11"/>
        <end position="123"/>
    </location>
</feature>
<dbReference type="Pfam" id="PF18029">
    <property type="entry name" value="Glyoxalase_6"/>
    <property type="match status" value="2"/>
</dbReference>
<dbReference type="PROSITE" id="PS51819">
    <property type="entry name" value="VOC"/>
    <property type="match status" value="2"/>
</dbReference>
<name>A0A895YAB0_9ACTN</name>
<keyword evidence="3" id="KW-1185">Reference proteome</keyword>
<dbReference type="InterPro" id="IPR029068">
    <property type="entry name" value="Glyas_Bleomycin-R_OHBP_Dase"/>
</dbReference>
<dbReference type="CDD" id="cd07247">
    <property type="entry name" value="SgaA_N_like"/>
    <property type="match status" value="1"/>
</dbReference>
<dbReference type="InterPro" id="IPR037523">
    <property type="entry name" value="VOC_core"/>
</dbReference>
<dbReference type="SUPFAM" id="SSF54593">
    <property type="entry name" value="Glyoxalase/Bleomycin resistance protein/Dihydroxybiphenyl dioxygenase"/>
    <property type="match status" value="1"/>
</dbReference>
<dbReference type="EMBL" id="CP070499">
    <property type="protein sequence ID" value="QSB13235.1"/>
    <property type="molecule type" value="Genomic_DNA"/>
</dbReference>
<reference evidence="2" key="1">
    <citation type="submission" date="2021-02" db="EMBL/GenBank/DDBJ databases">
        <title>Natrosporangium hydrolyticum gen. nov., sp. nov, a haloalkaliphilic actinobacterium from a soda solonchak soil.</title>
        <authorList>
            <person name="Sorokin D.Y."/>
            <person name="Khijniak T.V."/>
            <person name="Zakharycheva A.P."/>
            <person name="Boueva O.V."/>
            <person name="Ariskina E.V."/>
            <person name="Hahnke R.L."/>
            <person name="Bunk B."/>
            <person name="Sproer C."/>
            <person name="Schumann P."/>
            <person name="Evtushenko L.I."/>
            <person name="Kublanov I.V."/>
        </authorList>
    </citation>
    <scope>NUCLEOTIDE SEQUENCE</scope>
    <source>
        <strain evidence="2">DSM 106523</strain>
    </source>
</reference>
<sequence>MRSREMYPAGVPCWVDLTTPDPLAAAAFYRGLFGWEITPAESAETAGYSLARLGDAEVAGVQAVADPTSRWRTYVAVADVAETANDVTDAGGTVITEPMPLPGLARVAFCRDPQGAAFGLWQPAGMPGAGEVNKPATWNWSELNVPDPEPAARFYEAVFGWQCDTLDLGGEQTIMVRLPGYGAFLEIIDPGIRQRHETGGAPPNFTDAIAWLQPLGAGDDDAAYWSVTFAVADAVATADQAKPLGGQVRVPPFTAGGTVVAVLADPHGASFTISQYAGATAEE</sequence>
<dbReference type="PANTHER" id="PTHR33993">
    <property type="entry name" value="GLYOXALASE-RELATED"/>
    <property type="match status" value="1"/>
</dbReference>
<accession>A0A895YAB0</accession>
<dbReference type="InterPro" id="IPR041581">
    <property type="entry name" value="Glyoxalase_6"/>
</dbReference>
<evidence type="ECO:0000259" key="1">
    <source>
        <dbReference type="PROSITE" id="PS51819"/>
    </source>
</evidence>
<feature type="domain" description="VOC" evidence="1">
    <location>
        <begin position="137"/>
        <end position="276"/>
    </location>
</feature>
<dbReference type="KEGG" id="nhy:JQS43_16565"/>
<dbReference type="Gene3D" id="3.10.180.10">
    <property type="entry name" value="2,3-Dihydroxybiphenyl 1,2-Dioxygenase, domain 1"/>
    <property type="match status" value="2"/>
</dbReference>
<evidence type="ECO:0000313" key="2">
    <source>
        <dbReference type="EMBL" id="QSB13235.1"/>
    </source>
</evidence>
<dbReference type="InterPro" id="IPR052164">
    <property type="entry name" value="Anthracycline_SecMetBiosynth"/>
</dbReference>
<dbReference type="RefSeq" id="WP_239675315.1">
    <property type="nucleotide sequence ID" value="NZ_CP070499.1"/>
</dbReference>